<evidence type="ECO:0000313" key="2">
    <source>
        <dbReference type="Proteomes" id="UP001596132"/>
    </source>
</evidence>
<evidence type="ECO:0000313" key="1">
    <source>
        <dbReference type="EMBL" id="MFC5705462.1"/>
    </source>
</evidence>
<keyword evidence="2" id="KW-1185">Reference proteome</keyword>
<organism evidence="1 2">
    <name type="scientific">Aeromonas eucrenophila</name>
    <dbReference type="NCBI Taxonomy" id="649"/>
    <lineage>
        <taxon>Bacteria</taxon>
        <taxon>Pseudomonadati</taxon>
        <taxon>Pseudomonadota</taxon>
        <taxon>Gammaproteobacteria</taxon>
        <taxon>Aeromonadales</taxon>
        <taxon>Aeromonadaceae</taxon>
        <taxon>Aeromonas</taxon>
    </lineage>
</organism>
<reference evidence="2" key="1">
    <citation type="journal article" date="2019" name="Int. J. Syst. Evol. Microbiol.">
        <title>The Global Catalogue of Microorganisms (GCM) 10K type strain sequencing project: providing services to taxonomists for standard genome sequencing and annotation.</title>
        <authorList>
            <consortium name="The Broad Institute Genomics Platform"/>
            <consortium name="The Broad Institute Genome Sequencing Center for Infectious Disease"/>
            <person name="Wu L."/>
            <person name="Ma J."/>
        </authorList>
    </citation>
    <scope>NUCLEOTIDE SEQUENCE [LARGE SCALE GENOMIC DNA]</scope>
    <source>
        <strain evidence="2">KCTC 15012</strain>
    </source>
</reference>
<sequence length="91" mass="9744">MNHQWKLLAGIALCALLAGCGDKTTGKACLGADNDSLVESMQEQCKAGDTVATKHPAYFCDFNYAVAYNGYNSAICIYSGAQKPERTTEKS</sequence>
<accession>A0ABW0Y947</accession>
<protein>
    <recommendedName>
        <fullName evidence="3">Lipoprotein</fullName>
    </recommendedName>
</protein>
<name>A0ABW0Y947_9GAMM</name>
<comment type="caution">
    <text evidence="1">The sequence shown here is derived from an EMBL/GenBank/DDBJ whole genome shotgun (WGS) entry which is preliminary data.</text>
</comment>
<gene>
    <name evidence="1" type="ORF">ACFPVW_05110</name>
</gene>
<dbReference type="PROSITE" id="PS51257">
    <property type="entry name" value="PROKAR_LIPOPROTEIN"/>
    <property type="match status" value="1"/>
</dbReference>
<dbReference type="EMBL" id="JBHSPP010000005">
    <property type="protein sequence ID" value="MFC5705462.1"/>
    <property type="molecule type" value="Genomic_DNA"/>
</dbReference>
<proteinExistence type="predicted"/>
<evidence type="ECO:0008006" key="3">
    <source>
        <dbReference type="Google" id="ProtNLM"/>
    </source>
</evidence>
<dbReference type="Proteomes" id="UP001596132">
    <property type="component" value="Unassembled WGS sequence"/>
</dbReference>
<dbReference type="RefSeq" id="WP_042640375.1">
    <property type="nucleotide sequence ID" value="NZ_CDDF01000005.1"/>
</dbReference>